<dbReference type="InterPro" id="IPR054352">
    <property type="entry name" value="ACT_Aspartokinase"/>
</dbReference>
<dbReference type="CDD" id="cd04913">
    <property type="entry name" value="ACT_AKii-LysC-BS-like_1"/>
    <property type="match status" value="1"/>
</dbReference>
<dbReference type="Pfam" id="PF01842">
    <property type="entry name" value="ACT"/>
    <property type="match status" value="1"/>
</dbReference>
<dbReference type="CDD" id="cd04923">
    <property type="entry name" value="ACT_AK-LysC-DapG-like_2"/>
    <property type="match status" value="1"/>
</dbReference>
<evidence type="ECO:0000256" key="19">
    <source>
        <dbReference type="SAM" id="MobiDB-lite"/>
    </source>
</evidence>
<evidence type="ECO:0000313" key="21">
    <source>
        <dbReference type="EMBL" id="GFP19827.1"/>
    </source>
</evidence>
<dbReference type="EMBL" id="BLRU01000152">
    <property type="protein sequence ID" value="GFP19827.1"/>
    <property type="molecule type" value="Genomic_DNA"/>
</dbReference>
<dbReference type="Proteomes" id="UP000561271">
    <property type="component" value="Unassembled WGS sequence"/>
</dbReference>
<comment type="function">
    <text evidence="1">Catalyzes the phosphorylation of the beta-carboxyl group of aspartic acid with ATP to yield 4-phospho-L-aspartate, which is involved in the branched biosynthetic pathway leading to the biosynthesis of amino acids lysine, threonine, isoleucine and methionine.</text>
</comment>
<evidence type="ECO:0000256" key="16">
    <source>
        <dbReference type="PIRSR" id="PIRSR000726-1"/>
    </source>
</evidence>
<feature type="binding site" evidence="16">
    <location>
        <begin position="7"/>
        <end position="10"/>
    </location>
    <ligand>
        <name>ATP</name>
        <dbReference type="ChEBI" id="CHEBI:30616"/>
    </ligand>
</feature>
<dbReference type="UniPathway" id="UPA00034">
    <property type="reaction ID" value="UER00015"/>
</dbReference>
<dbReference type="FunFam" id="3.40.1160.10:FF:000002">
    <property type="entry name" value="Aspartokinase"/>
    <property type="match status" value="1"/>
</dbReference>
<dbReference type="PIRSF" id="PIRSF000726">
    <property type="entry name" value="Asp_kin"/>
    <property type="match status" value="1"/>
</dbReference>
<keyword evidence="14" id="KW-0457">Lysine biosynthesis</keyword>
<name>A0A6V8Q2T5_9ACTN</name>
<sequence>MSLIVQKYGGTSVANETNIKNVAQRVVRAKDEGKDVVVVLSALGDTTDVLLNMAYNINPHPQKRELDMLVSTGEQISIALLTMAIHFLGYDAVSFTASQVGILTDSVYTKARILDIKKDRIVDELKKGRIVVVAGFQGVTRDGDITTLGRGGSDTTAVALAAALGAEYCEIFTDVEGVFTADPNVVPEACKLHVVSYEEMLEMSASGAKVLQLRSVEFGRNYGVKIHVRSSFVDVSGTWVIEEDERMERAIISGVTHDKNQAKITIFDVPDKPGVAARIFQALADSHINVDMIIQNVSERGLSDISFTVDREDLPLTREVMLKVKEELKAREVHFDQDIAKVSLVGAGMKTNPGVAAAMFSALAESNINIEMISTSPIKISCIIRKEQAETAVRSLHKKFNLDRVSRPHKESIGTGSAPGSQPANGLHQESGRNE</sequence>
<feature type="binding site" evidence="16">
    <location>
        <begin position="209"/>
        <end position="210"/>
    </location>
    <ligand>
        <name>ATP</name>
        <dbReference type="ChEBI" id="CHEBI:30616"/>
    </ligand>
</feature>
<dbReference type="Proteomes" id="UP000576480">
    <property type="component" value="Unassembled WGS sequence"/>
</dbReference>
<dbReference type="SUPFAM" id="SSF55021">
    <property type="entry name" value="ACT-like"/>
    <property type="match status" value="2"/>
</dbReference>
<keyword evidence="12 16" id="KW-0067">ATP-binding</keyword>
<comment type="similarity">
    <text evidence="5 17">Belongs to the aspartokinase family.</text>
</comment>
<keyword evidence="13" id="KW-0220">Diaminopimelate biosynthesis</keyword>
<dbReference type="EMBL" id="BLSD01000014">
    <property type="protein sequence ID" value="GFP38750.1"/>
    <property type="molecule type" value="Genomic_DNA"/>
</dbReference>
<comment type="pathway">
    <text evidence="3 18">Amino-acid biosynthesis; L-methionine biosynthesis via de novo pathway; L-homoserine from L-aspartate: step 1/3.</text>
</comment>
<evidence type="ECO:0000256" key="8">
    <source>
        <dbReference type="ARBA" id="ARBA00022605"/>
    </source>
</evidence>
<keyword evidence="11 17" id="KW-0418">Kinase</keyword>
<dbReference type="EMBL" id="BLRW01000028">
    <property type="protein sequence ID" value="GFP22894.1"/>
    <property type="molecule type" value="Genomic_DNA"/>
</dbReference>
<accession>A0A6V8Q2T5</accession>
<reference evidence="27 28" key="1">
    <citation type="journal article" date="2020" name="Front. Microbiol.">
        <title>Single-cell genomics of novel Actinobacteria with the Wood-Ljungdahl pathway discovered in a serpentinizing system.</title>
        <authorList>
            <person name="Merino N."/>
            <person name="Kawai M."/>
            <person name="Boyd E.S."/>
            <person name="Colman D.R."/>
            <person name="McGlynn S.E."/>
            <person name="Nealson K.H."/>
            <person name="Kurokawa K."/>
            <person name="Hongoh Y."/>
        </authorList>
    </citation>
    <scope>NUCLEOTIDE SEQUENCE [LARGE SCALE GENOMIC DNA]</scope>
    <source>
        <strain evidence="21 29">S03</strain>
        <strain evidence="22 31">S06</strain>
        <strain evidence="23 32">S09_30</strain>
        <strain evidence="24 30">S43</strain>
        <strain evidence="25 27">S44</strain>
        <strain evidence="26 28">S47</strain>
    </source>
</reference>
<evidence type="ECO:0000313" key="30">
    <source>
        <dbReference type="Proteomes" id="UP000576480"/>
    </source>
</evidence>
<dbReference type="NCBIfam" id="NF005154">
    <property type="entry name" value="PRK06635.1-2"/>
    <property type="match status" value="1"/>
</dbReference>
<keyword evidence="10 16" id="KW-0547">Nucleotide-binding</keyword>
<evidence type="ECO:0000256" key="5">
    <source>
        <dbReference type="ARBA" id="ARBA00010122"/>
    </source>
</evidence>
<dbReference type="PANTHER" id="PTHR21499:SF3">
    <property type="entry name" value="ASPARTOKINASE"/>
    <property type="match status" value="1"/>
</dbReference>
<dbReference type="Proteomes" id="UP000574717">
    <property type="component" value="Unassembled WGS sequence"/>
</dbReference>
<keyword evidence="8 18" id="KW-0028">Amino-acid biosynthesis</keyword>
<evidence type="ECO:0000313" key="23">
    <source>
        <dbReference type="EMBL" id="GFP22894.1"/>
    </source>
</evidence>
<evidence type="ECO:0000256" key="4">
    <source>
        <dbReference type="ARBA" id="ARBA00005139"/>
    </source>
</evidence>
<dbReference type="NCBIfam" id="TIGR00657">
    <property type="entry name" value="asp_kinases"/>
    <property type="match status" value="1"/>
</dbReference>
<evidence type="ECO:0000313" key="31">
    <source>
        <dbReference type="Proteomes" id="UP000580051"/>
    </source>
</evidence>
<dbReference type="InterPro" id="IPR036393">
    <property type="entry name" value="AceGlu_kinase-like_sf"/>
</dbReference>
<dbReference type="NCBIfam" id="NF005155">
    <property type="entry name" value="PRK06635.1-4"/>
    <property type="match status" value="1"/>
</dbReference>
<dbReference type="EMBL" id="BLSC01000114">
    <property type="protein sequence ID" value="GFP37591.1"/>
    <property type="molecule type" value="Genomic_DNA"/>
</dbReference>
<dbReference type="GO" id="GO:0009089">
    <property type="term" value="P:lysine biosynthetic process via diaminopimelate"/>
    <property type="evidence" value="ECO:0007669"/>
    <property type="project" value="UniProtKB-UniPathway"/>
</dbReference>
<dbReference type="Gene3D" id="3.40.1160.10">
    <property type="entry name" value="Acetylglutamate kinase-like"/>
    <property type="match status" value="1"/>
</dbReference>
<organism evidence="26 28">
    <name type="scientific">Candidatus Hakubella thermalkaliphila</name>
    <dbReference type="NCBI Taxonomy" id="2754717"/>
    <lineage>
        <taxon>Bacteria</taxon>
        <taxon>Bacillati</taxon>
        <taxon>Actinomycetota</taxon>
        <taxon>Actinomycetota incertae sedis</taxon>
        <taxon>Candidatus Hakubellales</taxon>
        <taxon>Candidatus Hakubellaceae</taxon>
        <taxon>Candidatus Hakubella</taxon>
    </lineage>
</organism>
<evidence type="ECO:0000256" key="10">
    <source>
        <dbReference type="ARBA" id="ARBA00022741"/>
    </source>
</evidence>
<feature type="binding site" evidence="16">
    <location>
        <position position="74"/>
    </location>
    <ligand>
        <name>substrate</name>
    </ligand>
</feature>
<comment type="pathway">
    <text evidence="2 18">Amino-acid biosynthesis; L-lysine biosynthesis via DAP pathway; (S)-tetrahydrodipicolinate from L-aspartate: step 1/4.</text>
</comment>
<dbReference type="InterPro" id="IPR002912">
    <property type="entry name" value="ACT_dom"/>
</dbReference>
<dbReference type="InterPro" id="IPR001048">
    <property type="entry name" value="Asp/Glu/Uridylate_kinase"/>
</dbReference>
<dbReference type="Pfam" id="PF22468">
    <property type="entry name" value="ACT_9"/>
    <property type="match status" value="1"/>
</dbReference>
<dbReference type="PROSITE" id="PS00324">
    <property type="entry name" value="ASPARTOKINASE"/>
    <property type="match status" value="1"/>
</dbReference>
<dbReference type="GO" id="GO:0005524">
    <property type="term" value="F:ATP binding"/>
    <property type="evidence" value="ECO:0007669"/>
    <property type="project" value="UniProtKB-KW"/>
</dbReference>
<evidence type="ECO:0000313" key="28">
    <source>
        <dbReference type="Proteomes" id="UP000569018"/>
    </source>
</evidence>
<evidence type="ECO:0000313" key="29">
    <source>
        <dbReference type="Proteomes" id="UP000574717"/>
    </source>
</evidence>
<evidence type="ECO:0000313" key="26">
    <source>
        <dbReference type="EMBL" id="GFP38750.1"/>
    </source>
</evidence>
<dbReference type="RefSeq" id="WP_176226096.1">
    <property type="nucleotide sequence ID" value="NZ_BLRU01000152.1"/>
</dbReference>
<dbReference type="Proteomes" id="UP000580051">
    <property type="component" value="Unassembled WGS sequence"/>
</dbReference>
<feature type="region of interest" description="Disordered" evidence="19">
    <location>
        <begin position="403"/>
        <end position="435"/>
    </location>
</feature>
<evidence type="ECO:0000256" key="18">
    <source>
        <dbReference type="RuleBase" id="RU004249"/>
    </source>
</evidence>
<evidence type="ECO:0000256" key="1">
    <source>
        <dbReference type="ARBA" id="ARBA00002843"/>
    </source>
</evidence>
<evidence type="ECO:0000256" key="3">
    <source>
        <dbReference type="ARBA" id="ARBA00004986"/>
    </source>
</evidence>
<evidence type="ECO:0000256" key="13">
    <source>
        <dbReference type="ARBA" id="ARBA00022915"/>
    </source>
</evidence>
<comment type="caution">
    <text evidence="26">The sequence shown here is derived from an EMBL/GenBank/DDBJ whole genome shotgun (WGS) entry which is preliminary data.</text>
</comment>
<dbReference type="PROSITE" id="PS51671">
    <property type="entry name" value="ACT"/>
    <property type="match status" value="1"/>
</dbReference>
<dbReference type="GO" id="GO:0009090">
    <property type="term" value="P:homoserine biosynthetic process"/>
    <property type="evidence" value="ECO:0007669"/>
    <property type="project" value="TreeGrafter"/>
</dbReference>
<dbReference type="InterPro" id="IPR045865">
    <property type="entry name" value="ACT-like_dom_sf"/>
</dbReference>
<dbReference type="GO" id="GO:0009088">
    <property type="term" value="P:threonine biosynthetic process"/>
    <property type="evidence" value="ECO:0007669"/>
    <property type="project" value="UniProtKB-UniPathway"/>
</dbReference>
<dbReference type="Gene3D" id="3.30.2130.10">
    <property type="entry name" value="VC0802-like"/>
    <property type="match status" value="1"/>
</dbReference>
<evidence type="ECO:0000256" key="2">
    <source>
        <dbReference type="ARBA" id="ARBA00004766"/>
    </source>
</evidence>
<dbReference type="Proteomes" id="UP000569018">
    <property type="component" value="Unassembled WGS sequence"/>
</dbReference>
<dbReference type="EMBL" id="BLSB01000063">
    <property type="protein sequence ID" value="GFP35196.1"/>
    <property type="molecule type" value="Genomic_DNA"/>
</dbReference>
<evidence type="ECO:0000256" key="6">
    <source>
        <dbReference type="ARBA" id="ARBA00013059"/>
    </source>
</evidence>
<dbReference type="FunFam" id="3.30.2130.10:FF:000002">
    <property type="entry name" value="Aspartokinase"/>
    <property type="match status" value="1"/>
</dbReference>
<dbReference type="EC" id="2.7.2.4" evidence="6 17"/>
<dbReference type="NCBIfam" id="TIGR00656">
    <property type="entry name" value="asp_kin_monofn"/>
    <property type="match status" value="1"/>
</dbReference>
<feature type="binding site" evidence="16">
    <location>
        <position position="47"/>
    </location>
    <ligand>
        <name>substrate</name>
    </ligand>
</feature>
<evidence type="ECO:0000256" key="12">
    <source>
        <dbReference type="ARBA" id="ARBA00022840"/>
    </source>
</evidence>
<dbReference type="SUPFAM" id="SSF53633">
    <property type="entry name" value="Carbamate kinase-like"/>
    <property type="match status" value="1"/>
</dbReference>
<dbReference type="CDD" id="cd04246">
    <property type="entry name" value="AAK_AK-DapG-like"/>
    <property type="match status" value="1"/>
</dbReference>
<dbReference type="InterPro" id="IPR005260">
    <property type="entry name" value="Asp_kin_monofn"/>
</dbReference>
<dbReference type="InterPro" id="IPR001341">
    <property type="entry name" value="Asp_kinase"/>
</dbReference>
<dbReference type="AlphaFoldDB" id="A0A6V8Q2T5"/>
<gene>
    <name evidence="21" type="ORF">HKBW3S03_01331</name>
    <name evidence="22" type="ORF">HKBW3S06_00179</name>
    <name evidence="23" type="ORF">HKBW3S09_00361</name>
    <name evidence="24" type="ORF">HKBW3S43_00988</name>
    <name evidence="25" type="ORF">HKBW3S44_01268</name>
    <name evidence="26" type="ORF">HKBW3S47_00451</name>
</gene>
<evidence type="ECO:0000256" key="7">
    <source>
        <dbReference type="ARBA" id="ARBA00016273"/>
    </source>
</evidence>
<feature type="domain" description="ACT" evidence="20">
    <location>
        <begin position="264"/>
        <end position="347"/>
    </location>
</feature>
<feature type="compositionally biased region" description="Basic and acidic residues" evidence="19">
    <location>
        <begin position="403"/>
        <end position="412"/>
    </location>
</feature>
<dbReference type="Pfam" id="PF00696">
    <property type="entry name" value="AA_kinase"/>
    <property type="match status" value="1"/>
</dbReference>
<evidence type="ECO:0000313" key="27">
    <source>
        <dbReference type="Proteomes" id="UP000561271"/>
    </source>
</evidence>
<dbReference type="GO" id="GO:0005829">
    <property type="term" value="C:cytosol"/>
    <property type="evidence" value="ECO:0007669"/>
    <property type="project" value="TreeGrafter"/>
</dbReference>
<comment type="pathway">
    <text evidence="4 18">Amino-acid biosynthesis; L-threonine biosynthesis; L-threonine from L-aspartate: step 1/5.</text>
</comment>
<evidence type="ECO:0000313" key="25">
    <source>
        <dbReference type="EMBL" id="GFP37591.1"/>
    </source>
</evidence>
<protein>
    <recommendedName>
        <fullName evidence="7 17">Aspartokinase</fullName>
        <ecNumber evidence="6 17">2.7.2.4</ecNumber>
    </recommendedName>
</protein>
<evidence type="ECO:0000313" key="24">
    <source>
        <dbReference type="EMBL" id="GFP35196.1"/>
    </source>
</evidence>
<dbReference type="GO" id="GO:0019877">
    <property type="term" value="P:diaminopimelate biosynthetic process"/>
    <property type="evidence" value="ECO:0007669"/>
    <property type="project" value="UniProtKB-KW"/>
</dbReference>
<evidence type="ECO:0000256" key="14">
    <source>
        <dbReference type="ARBA" id="ARBA00023154"/>
    </source>
</evidence>
<evidence type="ECO:0000259" key="20">
    <source>
        <dbReference type="PROSITE" id="PS51671"/>
    </source>
</evidence>
<proteinExistence type="inferred from homology"/>
<dbReference type="EMBL" id="BLRV01000009">
    <property type="protein sequence ID" value="GFP20952.1"/>
    <property type="molecule type" value="Genomic_DNA"/>
</dbReference>
<evidence type="ECO:0000256" key="15">
    <source>
        <dbReference type="ARBA" id="ARBA00047872"/>
    </source>
</evidence>
<evidence type="ECO:0000313" key="32">
    <source>
        <dbReference type="Proteomes" id="UP000585609"/>
    </source>
</evidence>
<feature type="compositionally biased region" description="Polar residues" evidence="19">
    <location>
        <begin position="414"/>
        <end position="424"/>
    </location>
</feature>
<feature type="binding site" evidence="16">
    <location>
        <begin position="173"/>
        <end position="174"/>
    </location>
    <ligand>
        <name>ATP</name>
        <dbReference type="ChEBI" id="CHEBI:30616"/>
    </ligand>
</feature>
<evidence type="ECO:0000256" key="17">
    <source>
        <dbReference type="RuleBase" id="RU003448"/>
    </source>
</evidence>
<comment type="catalytic activity">
    <reaction evidence="15 17">
        <text>L-aspartate + ATP = 4-phospho-L-aspartate + ADP</text>
        <dbReference type="Rhea" id="RHEA:23776"/>
        <dbReference type="ChEBI" id="CHEBI:29991"/>
        <dbReference type="ChEBI" id="CHEBI:30616"/>
        <dbReference type="ChEBI" id="CHEBI:57535"/>
        <dbReference type="ChEBI" id="CHEBI:456216"/>
        <dbReference type="EC" id="2.7.2.4"/>
    </reaction>
</comment>
<evidence type="ECO:0000313" key="22">
    <source>
        <dbReference type="EMBL" id="GFP20952.1"/>
    </source>
</evidence>
<dbReference type="Proteomes" id="UP000585609">
    <property type="component" value="Unassembled WGS sequence"/>
</dbReference>
<dbReference type="UniPathway" id="UPA00051">
    <property type="reaction ID" value="UER00462"/>
</dbReference>
<keyword evidence="9 17" id="KW-0808">Transferase</keyword>
<dbReference type="PANTHER" id="PTHR21499">
    <property type="entry name" value="ASPARTATE KINASE"/>
    <property type="match status" value="1"/>
</dbReference>
<dbReference type="InterPro" id="IPR018042">
    <property type="entry name" value="Aspartate_kinase_CS"/>
</dbReference>
<dbReference type="GO" id="GO:0004072">
    <property type="term" value="F:aspartate kinase activity"/>
    <property type="evidence" value="ECO:0007669"/>
    <property type="project" value="UniProtKB-EC"/>
</dbReference>
<evidence type="ECO:0000256" key="11">
    <source>
        <dbReference type="ARBA" id="ARBA00022777"/>
    </source>
</evidence>
<dbReference type="UniPathway" id="UPA00050">
    <property type="reaction ID" value="UER00461"/>
</dbReference>
<evidence type="ECO:0000256" key="9">
    <source>
        <dbReference type="ARBA" id="ARBA00022679"/>
    </source>
</evidence>